<dbReference type="EMBL" id="ML121546">
    <property type="protein sequence ID" value="RPB23421.1"/>
    <property type="molecule type" value="Genomic_DNA"/>
</dbReference>
<reference evidence="1 2" key="1">
    <citation type="journal article" date="2018" name="Nat. Ecol. Evol.">
        <title>Pezizomycetes genomes reveal the molecular basis of ectomycorrhizal truffle lifestyle.</title>
        <authorList>
            <person name="Murat C."/>
            <person name="Payen T."/>
            <person name="Noel B."/>
            <person name="Kuo A."/>
            <person name="Morin E."/>
            <person name="Chen J."/>
            <person name="Kohler A."/>
            <person name="Krizsan K."/>
            <person name="Balestrini R."/>
            <person name="Da Silva C."/>
            <person name="Montanini B."/>
            <person name="Hainaut M."/>
            <person name="Levati E."/>
            <person name="Barry K.W."/>
            <person name="Belfiori B."/>
            <person name="Cichocki N."/>
            <person name="Clum A."/>
            <person name="Dockter R.B."/>
            <person name="Fauchery L."/>
            <person name="Guy J."/>
            <person name="Iotti M."/>
            <person name="Le Tacon F."/>
            <person name="Lindquist E.A."/>
            <person name="Lipzen A."/>
            <person name="Malagnac F."/>
            <person name="Mello A."/>
            <person name="Molinier V."/>
            <person name="Miyauchi S."/>
            <person name="Poulain J."/>
            <person name="Riccioni C."/>
            <person name="Rubini A."/>
            <person name="Sitrit Y."/>
            <person name="Splivallo R."/>
            <person name="Traeger S."/>
            <person name="Wang M."/>
            <person name="Zifcakova L."/>
            <person name="Wipf D."/>
            <person name="Zambonelli A."/>
            <person name="Paolocci F."/>
            <person name="Nowrousian M."/>
            <person name="Ottonello S."/>
            <person name="Baldrian P."/>
            <person name="Spatafora J.W."/>
            <person name="Henrissat B."/>
            <person name="Nagy L.G."/>
            <person name="Aury J.M."/>
            <person name="Wincker P."/>
            <person name="Grigoriev I.V."/>
            <person name="Bonfante P."/>
            <person name="Martin F.M."/>
        </authorList>
    </citation>
    <scope>NUCLEOTIDE SEQUENCE [LARGE SCALE GENOMIC DNA]</scope>
    <source>
        <strain evidence="1 2">ATCC MYA-4762</strain>
    </source>
</reference>
<accession>A0A3N4LS16</accession>
<dbReference type="AlphaFoldDB" id="A0A3N4LS16"/>
<keyword evidence="2" id="KW-1185">Reference proteome</keyword>
<proteinExistence type="predicted"/>
<evidence type="ECO:0000313" key="2">
    <source>
        <dbReference type="Proteomes" id="UP000267821"/>
    </source>
</evidence>
<dbReference type="InParanoid" id="A0A3N4LS16"/>
<dbReference type="Proteomes" id="UP000267821">
    <property type="component" value="Unassembled WGS sequence"/>
</dbReference>
<sequence length="178" mass="20683">MPTAVNEILSCFIQTTVIEAIKNHTGRLGGVEVYTNSEVRTTNRFSHSKRIPDIMTKARLHPVEDFKFRRSIIFEVGLTQTLHALRDRARIWLHETQEEVHLVVLIKLLEVPPAKYTTMEGETISRSRARKNQFEWQTSKLLFEGRTLEQEIHHKMSSCNPDNQTSIQQILFDIKNSI</sequence>
<protein>
    <submittedName>
        <fullName evidence="1">Uncharacterized protein</fullName>
    </submittedName>
</protein>
<name>A0A3N4LS16_9PEZI</name>
<evidence type="ECO:0000313" key="1">
    <source>
        <dbReference type="EMBL" id="RPB23421.1"/>
    </source>
</evidence>
<organism evidence="1 2">
    <name type="scientific">Terfezia boudieri ATCC MYA-4762</name>
    <dbReference type="NCBI Taxonomy" id="1051890"/>
    <lineage>
        <taxon>Eukaryota</taxon>
        <taxon>Fungi</taxon>
        <taxon>Dikarya</taxon>
        <taxon>Ascomycota</taxon>
        <taxon>Pezizomycotina</taxon>
        <taxon>Pezizomycetes</taxon>
        <taxon>Pezizales</taxon>
        <taxon>Pezizaceae</taxon>
        <taxon>Terfezia</taxon>
    </lineage>
</organism>
<gene>
    <name evidence="1" type="ORF">L211DRAFT_838559</name>
</gene>